<feature type="compositionally biased region" description="Basic residues" evidence="3">
    <location>
        <begin position="1"/>
        <end position="10"/>
    </location>
</feature>
<dbReference type="Pfam" id="PF00782">
    <property type="entry name" value="DSPc"/>
    <property type="match status" value="1"/>
</dbReference>
<evidence type="ECO:0000256" key="3">
    <source>
        <dbReference type="SAM" id="MobiDB-lite"/>
    </source>
</evidence>
<dbReference type="AlphaFoldDB" id="A0A8J8T7L3"/>
<dbReference type="InterPro" id="IPR050561">
    <property type="entry name" value="PTP"/>
</dbReference>
<dbReference type="Gene3D" id="3.90.190.10">
    <property type="entry name" value="Protein tyrosine phosphatase superfamily"/>
    <property type="match status" value="1"/>
</dbReference>
<evidence type="ECO:0000259" key="4">
    <source>
        <dbReference type="PROSITE" id="PS50054"/>
    </source>
</evidence>
<gene>
    <name evidence="6" type="ORF">FGO68_gene8552</name>
</gene>
<dbReference type="InterPro" id="IPR000340">
    <property type="entry name" value="Dual-sp_phosphatase_cat-dom"/>
</dbReference>
<dbReference type="EMBL" id="RRYP01002555">
    <property type="protein sequence ID" value="TNV84650.1"/>
    <property type="molecule type" value="Genomic_DNA"/>
</dbReference>
<dbReference type="GO" id="GO:0004721">
    <property type="term" value="F:phosphoprotein phosphatase activity"/>
    <property type="evidence" value="ECO:0007669"/>
    <property type="project" value="UniProtKB-KW"/>
</dbReference>
<evidence type="ECO:0000256" key="1">
    <source>
        <dbReference type="ARBA" id="ARBA00022801"/>
    </source>
</evidence>
<comment type="caution">
    <text evidence="6">The sequence shown here is derived from an EMBL/GenBank/DDBJ whole genome shotgun (WGS) entry which is preliminary data.</text>
</comment>
<feature type="domain" description="Tyrosine-protein phosphatase" evidence="4">
    <location>
        <begin position="159"/>
        <end position="332"/>
    </location>
</feature>
<dbReference type="InterPro" id="IPR016130">
    <property type="entry name" value="Tyr_Pase_AS"/>
</dbReference>
<dbReference type="InterPro" id="IPR000387">
    <property type="entry name" value="Tyr_Pase_dom"/>
</dbReference>
<feature type="domain" description="Tyrosine specific protein phosphatases" evidence="5">
    <location>
        <begin position="245"/>
        <end position="314"/>
    </location>
</feature>
<sequence>MFCCASKKKVRDISGVDGPSSSHVGRNQVGVGAFNSDSENFTIASKKHIERAGPHSNQAKYQHNPEQMEQHDGNGEQNSQRHLGDDHLRSHASPPQKQKIEAKSFQSPHFKRTEITKSSPVKAVSFQEKTQLHCRFCGGKSCKHEDWKLCENPAIQGLHSNWINENVIGSQRLSDRLIHEFDIIKQFKQKGITAIFNLQEPGEHPFCGDGISLRTGFSYTPELLMNNGISFFNCYWKDLTNPSFEQMLNIVQVMDFIIRQGGKVLVHCHAGQGRTASLIGAYLLYAGIAKNDEDAIAITRKGRPKCFSKSNNKRFVKNFFEQLGQLRLIFPNLSHSSKVKSCMLSLKDIMKKQNTLLHGEERRFIRFMPKVIYTALHRFKELQSEKIDELYNPLMTVTIATQQLFKANNFSGSSIMKGEESKKSFQSSPGTGLNKSFMQDGVEDIRNQINTGHWDGLKELTEKPVLLQIIIEYIKGLQKPLLSNEEITALSDISVSAAVDRMHMGLLTALADLISVIINPDNAKTLLLKNEESKKSLMIPSAGNQLSTVNNSQGMLSIQPIRMEVHKDGDSERKEQEHKLGAGAEKSKRIQKYVATAEEEEELYKQMVYLLLTPEQQKSELFVKTLSDQLRLLNIRKEEIYNRDDLKEFGSMSPVKKLAHEGLKLKPMHEQDLGRGDEFGNLQSGRDEMPGGNDMQHLEVNGHGQGLDPTTQNAASTSAMSHNGFSTEKQPQFKESFGDVSAQ</sequence>
<dbReference type="InterPro" id="IPR020422">
    <property type="entry name" value="TYR_PHOSPHATASE_DUAL_dom"/>
</dbReference>
<dbReference type="PANTHER" id="PTHR23339">
    <property type="entry name" value="TYROSINE SPECIFIC PROTEIN PHOSPHATASE AND DUAL SPECIFICITY PROTEIN PHOSPHATASE"/>
    <property type="match status" value="1"/>
</dbReference>
<feature type="compositionally biased region" description="Polar residues" evidence="3">
    <location>
        <begin position="708"/>
        <end position="730"/>
    </location>
</feature>
<dbReference type="PROSITE" id="PS00383">
    <property type="entry name" value="TYR_PHOSPHATASE_1"/>
    <property type="match status" value="1"/>
</dbReference>
<accession>A0A8J8T7L3</accession>
<organism evidence="6 7">
    <name type="scientific">Halteria grandinella</name>
    <dbReference type="NCBI Taxonomy" id="5974"/>
    <lineage>
        <taxon>Eukaryota</taxon>
        <taxon>Sar</taxon>
        <taxon>Alveolata</taxon>
        <taxon>Ciliophora</taxon>
        <taxon>Intramacronucleata</taxon>
        <taxon>Spirotrichea</taxon>
        <taxon>Stichotrichia</taxon>
        <taxon>Sporadotrichida</taxon>
        <taxon>Halteriidae</taxon>
        <taxon>Halteria</taxon>
    </lineage>
</organism>
<evidence type="ECO:0000256" key="2">
    <source>
        <dbReference type="ARBA" id="ARBA00022912"/>
    </source>
</evidence>
<dbReference type="PROSITE" id="PS50054">
    <property type="entry name" value="TYR_PHOSPHATASE_DUAL"/>
    <property type="match status" value="1"/>
</dbReference>
<dbReference type="OrthoDB" id="2017893at2759"/>
<dbReference type="InterPro" id="IPR029021">
    <property type="entry name" value="Prot-tyrosine_phosphatase-like"/>
</dbReference>
<feature type="compositionally biased region" description="Basic and acidic residues" evidence="3">
    <location>
        <begin position="667"/>
        <end position="678"/>
    </location>
</feature>
<keyword evidence="2" id="KW-0904">Protein phosphatase</keyword>
<keyword evidence="1" id="KW-0378">Hydrolase</keyword>
<evidence type="ECO:0000259" key="5">
    <source>
        <dbReference type="PROSITE" id="PS50056"/>
    </source>
</evidence>
<feature type="region of interest" description="Disordered" evidence="3">
    <location>
        <begin position="1"/>
        <end position="34"/>
    </location>
</feature>
<dbReference type="PROSITE" id="PS50056">
    <property type="entry name" value="TYR_PHOSPHATASE_2"/>
    <property type="match status" value="1"/>
</dbReference>
<name>A0A8J8T7L3_HALGN</name>
<dbReference type="FunFam" id="3.90.190.10:FF:000157">
    <property type="entry name" value="Protein-tyrosine phosphatase"/>
    <property type="match status" value="1"/>
</dbReference>
<proteinExistence type="predicted"/>
<reference evidence="6" key="1">
    <citation type="submission" date="2019-06" db="EMBL/GenBank/DDBJ databases">
        <authorList>
            <person name="Zheng W."/>
        </authorList>
    </citation>
    <scope>NUCLEOTIDE SEQUENCE</scope>
    <source>
        <strain evidence="6">QDHG01</strain>
    </source>
</reference>
<protein>
    <submittedName>
        <fullName evidence="6">Uncharacterized protein</fullName>
    </submittedName>
</protein>
<feature type="compositionally biased region" description="Polar residues" evidence="3">
    <location>
        <begin position="55"/>
        <end position="65"/>
    </location>
</feature>
<evidence type="ECO:0000313" key="7">
    <source>
        <dbReference type="Proteomes" id="UP000785679"/>
    </source>
</evidence>
<dbReference type="SMART" id="SM00195">
    <property type="entry name" value="DSPc"/>
    <property type="match status" value="1"/>
</dbReference>
<dbReference type="Proteomes" id="UP000785679">
    <property type="component" value="Unassembled WGS sequence"/>
</dbReference>
<dbReference type="SUPFAM" id="SSF52799">
    <property type="entry name" value="(Phosphotyrosine protein) phosphatases II"/>
    <property type="match status" value="1"/>
</dbReference>
<keyword evidence="7" id="KW-1185">Reference proteome</keyword>
<feature type="region of interest" description="Disordered" evidence="3">
    <location>
        <begin position="667"/>
        <end position="743"/>
    </location>
</feature>
<feature type="region of interest" description="Disordered" evidence="3">
    <location>
        <begin position="52"/>
        <end position="120"/>
    </location>
</feature>
<evidence type="ECO:0000313" key="6">
    <source>
        <dbReference type="EMBL" id="TNV84650.1"/>
    </source>
</evidence>